<evidence type="ECO:0000313" key="3">
    <source>
        <dbReference type="Proteomes" id="UP000823847"/>
    </source>
</evidence>
<dbReference type="GO" id="GO:0016747">
    <property type="term" value="F:acyltransferase activity, transferring groups other than amino-acyl groups"/>
    <property type="evidence" value="ECO:0007669"/>
    <property type="project" value="InterPro"/>
</dbReference>
<dbReference type="Pfam" id="PF13673">
    <property type="entry name" value="Acetyltransf_10"/>
    <property type="match status" value="1"/>
</dbReference>
<dbReference type="EMBL" id="DXEN01000069">
    <property type="protein sequence ID" value="HIX86737.1"/>
    <property type="molecule type" value="Genomic_DNA"/>
</dbReference>
<dbReference type="Proteomes" id="UP000823847">
    <property type="component" value="Unassembled WGS sequence"/>
</dbReference>
<reference evidence="2" key="1">
    <citation type="journal article" date="2021" name="PeerJ">
        <title>Extensive microbial diversity within the chicken gut microbiome revealed by metagenomics and culture.</title>
        <authorList>
            <person name="Gilroy R."/>
            <person name="Ravi A."/>
            <person name="Getino M."/>
            <person name="Pursley I."/>
            <person name="Horton D.L."/>
            <person name="Alikhan N.F."/>
            <person name="Baker D."/>
            <person name="Gharbi K."/>
            <person name="Hall N."/>
            <person name="Watson M."/>
            <person name="Adriaenssens E.M."/>
            <person name="Foster-Nyarko E."/>
            <person name="Jarju S."/>
            <person name="Secka A."/>
            <person name="Antonio M."/>
            <person name="Oren A."/>
            <person name="Chaudhuri R.R."/>
            <person name="La Ragione R."/>
            <person name="Hildebrand F."/>
            <person name="Pallen M.J."/>
        </authorList>
    </citation>
    <scope>NUCLEOTIDE SEQUENCE</scope>
    <source>
        <strain evidence="2">ChiHecec2B26-12326</strain>
    </source>
</reference>
<keyword evidence="2" id="KW-0808">Transferase</keyword>
<evidence type="ECO:0000259" key="1">
    <source>
        <dbReference type="PROSITE" id="PS51186"/>
    </source>
</evidence>
<dbReference type="AlphaFoldDB" id="A0A9D1XS55"/>
<dbReference type="EC" id="2.3.1.-" evidence="2"/>
<sequence length="163" mass="18644">MTYQLITSRLPIRRLTAQDIPEMRELFRATVLAVNSKDYTKEEVADWASCGNSVEHWKELLAENDYVGVLDGKGNIIGFSSMNTDGYLHSMFVHKDWQGKGVATLLLSEVEKIARGYEVHKISVEVSITARPFFEKRGYKVVKEQKARANQLWLTNYVMEKAV</sequence>
<feature type="domain" description="N-acetyltransferase" evidence="1">
    <location>
        <begin position="10"/>
        <end position="163"/>
    </location>
</feature>
<reference evidence="2" key="2">
    <citation type="submission" date="2021-04" db="EMBL/GenBank/DDBJ databases">
        <authorList>
            <person name="Gilroy R."/>
        </authorList>
    </citation>
    <scope>NUCLEOTIDE SEQUENCE</scope>
    <source>
        <strain evidence="2">ChiHecec2B26-12326</strain>
    </source>
</reference>
<dbReference type="PROSITE" id="PS51186">
    <property type="entry name" value="GNAT"/>
    <property type="match status" value="1"/>
</dbReference>
<comment type="caution">
    <text evidence="2">The sequence shown here is derived from an EMBL/GenBank/DDBJ whole genome shotgun (WGS) entry which is preliminary data.</text>
</comment>
<accession>A0A9D1XS55</accession>
<dbReference type="CDD" id="cd04301">
    <property type="entry name" value="NAT_SF"/>
    <property type="match status" value="1"/>
</dbReference>
<keyword evidence="2" id="KW-0012">Acyltransferase</keyword>
<proteinExistence type="predicted"/>
<protein>
    <submittedName>
        <fullName evidence="2">GNAT family N-acetyltransferase</fullName>
        <ecNumber evidence="2">2.3.1.-</ecNumber>
    </submittedName>
</protein>
<dbReference type="PANTHER" id="PTHR43451">
    <property type="entry name" value="ACETYLTRANSFERASE (GNAT) FAMILY PROTEIN"/>
    <property type="match status" value="1"/>
</dbReference>
<dbReference type="InterPro" id="IPR016181">
    <property type="entry name" value="Acyl_CoA_acyltransferase"/>
</dbReference>
<dbReference type="PANTHER" id="PTHR43451:SF1">
    <property type="entry name" value="ACETYLTRANSFERASE"/>
    <property type="match status" value="1"/>
</dbReference>
<dbReference type="InterPro" id="IPR000182">
    <property type="entry name" value="GNAT_dom"/>
</dbReference>
<dbReference type="InterPro" id="IPR052564">
    <property type="entry name" value="N-acetyltrans/Recomb-assoc"/>
</dbReference>
<gene>
    <name evidence="2" type="ORF">H9848_09060</name>
</gene>
<evidence type="ECO:0000313" key="2">
    <source>
        <dbReference type="EMBL" id="HIX86737.1"/>
    </source>
</evidence>
<name>A0A9D1XS55_9BACT</name>
<dbReference type="SUPFAM" id="SSF55729">
    <property type="entry name" value="Acyl-CoA N-acyltransferases (Nat)"/>
    <property type="match status" value="1"/>
</dbReference>
<organism evidence="2 3">
    <name type="scientific">Candidatus Parabacteroides intestinigallinarum</name>
    <dbReference type="NCBI Taxonomy" id="2838722"/>
    <lineage>
        <taxon>Bacteria</taxon>
        <taxon>Pseudomonadati</taxon>
        <taxon>Bacteroidota</taxon>
        <taxon>Bacteroidia</taxon>
        <taxon>Bacteroidales</taxon>
        <taxon>Tannerellaceae</taxon>
        <taxon>Parabacteroides</taxon>
    </lineage>
</organism>
<dbReference type="Gene3D" id="3.40.630.30">
    <property type="match status" value="1"/>
</dbReference>